<feature type="transmembrane region" description="Helical" evidence="1">
    <location>
        <begin position="199"/>
        <end position="217"/>
    </location>
</feature>
<gene>
    <name evidence="2" type="ORF">BIP78_1348</name>
</gene>
<dbReference type="EMBL" id="CP034928">
    <property type="protein sequence ID" value="QAA77114.1"/>
    <property type="molecule type" value="Genomic_DNA"/>
</dbReference>
<proteinExistence type="predicted"/>
<feature type="transmembrane region" description="Helical" evidence="1">
    <location>
        <begin position="229"/>
        <end position="249"/>
    </location>
</feature>
<dbReference type="Proteomes" id="UP000287233">
    <property type="component" value="Chromosome"/>
</dbReference>
<accession>A0A410FVT2</accession>
<feature type="transmembrane region" description="Helical" evidence="1">
    <location>
        <begin position="318"/>
        <end position="341"/>
    </location>
</feature>
<feature type="transmembrane region" description="Helical" evidence="1">
    <location>
        <begin position="261"/>
        <end position="277"/>
    </location>
</feature>
<feature type="transmembrane region" description="Helical" evidence="1">
    <location>
        <begin position="373"/>
        <end position="391"/>
    </location>
</feature>
<feature type="transmembrane region" description="Helical" evidence="1">
    <location>
        <begin position="50"/>
        <end position="74"/>
    </location>
</feature>
<dbReference type="PANTHER" id="PTHR39556:SF1">
    <property type="entry name" value="PROTEIN, PUTATIVE-RELATED"/>
    <property type="match status" value="1"/>
</dbReference>
<organism evidence="2 3">
    <name type="scientific">Bipolaricaulis sibiricus</name>
    <dbReference type="NCBI Taxonomy" id="2501609"/>
    <lineage>
        <taxon>Bacteria</taxon>
        <taxon>Candidatus Bipolaricaulota</taxon>
        <taxon>Candidatus Bipolaricaulia</taxon>
        <taxon>Candidatus Bipolaricaulales</taxon>
        <taxon>Candidatus Bipolaricaulaceae</taxon>
        <taxon>Candidatus Bipolaricaulis</taxon>
    </lineage>
</organism>
<keyword evidence="1" id="KW-0812">Transmembrane</keyword>
<keyword evidence="1" id="KW-0472">Membrane</keyword>
<evidence type="ECO:0000313" key="2">
    <source>
        <dbReference type="EMBL" id="QAA77114.1"/>
    </source>
</evidence>
<dbReference type="PANTHER" id="PTHR39556">
    <property type="entry name" value="PROTEIN, PUTATIVE-RELATED"/>
    <property type="match status" value="1"/>
</dbReference>
<evidence type="ECO:0000256" key="1">
    <source>
        <dbReference type="SAM" id="Phobius"/>
    </source>
</evidence>
<evidence type="ECO:0008006" key="4">
    <source>
        <dbReference type="Google" id="ProtNLM"/>
    </source>
</evidence>
<name>A0A410FVT2_BIPS1</name>
<sequence length="392" mass="40850">MLSWVALGLSLSLVLGLARWSLWGAMLLGALVLGGVTLPVPEVGGALRSVVTNPSVVLLALAMVLIPVIGGVLVETGRMEGLLAGLPRPRKAVYALAPGILGMLPMPGGALLSAPLVERVGGAPPAVRAAANVWFRHTLHSIYPLSPALITGATLAGLDVWGLLPFQLPTALVLLAIGYAIVLRRVSGRMETSAHHARWDTVAPVAILFAAPALDLALKRLAPLPVPELATAVGVAVSLVFASVGRVFVPRLVGIVRRERPLRFGLIVIAVFAYLAVFERSGLPARIAALSLPPAGLCVGAGWFLGFATGRQQAALSLVIPIYVGAFGTMTPWAFAVTYLATYLGYLLSPLHPCLTVSAEYVGVPLPAVWRRLIGPSLIALGVALAAAWLVL</sequence>
<evidence type="ECO:0000313" key="3">
    <source>
        <dbReference type="Proteomes" id="UP000287233"/>
    </source>
</evidence>
<feature type="transmembrane region" description="Helical" evidence="1">
    <location>
        <begin position="95"/>
        <end position="117"/>
    </location>
</feature>
<dbReference type="InterPro" id="IPR007294">
    <property type="entry name" value="DUF401"/>
</dbReference>
<dbReference type="AlphaFoldDB" id="A0A410FVT2"/>
<dbReference type="KEGG" id="bih:BIP78_1348"/>
<dbReference type="Pfam" id="PF04165">
    <property type="entry name" value="DUF401"/>
    <property type="match status" value="1"/>
</dbReference>
<feature type="transmembrane region" description="Helical" evidence="1">
    <location>
        <begin position="283"/>
        <end position="306"/>
    </location>
</feature>
<feature type="transmembrane region" description="Helical" evidence="1">
    <location>
        <begin position="166"/>
        <end position="187"/>
    </location>
</feature>
<protein>
    <recommendedName>
        <fullName evidence="4">DUF401 family protein</fullName>
    </recommendedName>
</protein>
<reference evidence="3" key="1">
    <citation type="submission" date="2018-12" db="EMBL/GenBank/DDBJ databases">
        <title>Complete genome sequence of an uncultured bacterium of the candidate phylum Bipolaricaulota.</title>
        <authorList>
            <person name="Kadnikov V.V."/>
            <person name="Mardanov A.V."/>
            <person name="Beletsky A.V."/>
            <person name="Frank Y.A."/>
            <person name="Karnachuk O.V."/>
            <person name="Ravin N.V."/>
        </authorList>
    </citation>
    <scope>NUCLEOTIDE SEQUENCE [LARGE SCALE GENOMIC DNA]</scope>
</reference>
<keyword evidence="1" id="KW-1133">Transmembrane helix</keyword>